<sequence>MKKINQIILPLCLLFALFGCGKGFLETTPKAQITEDQLLTTNAVNSALIGAYGLVNGNINGTWGNYSSAPSQWLFGEVAADDAHKGSSNADQSPMNDIELHKVIPSNDNLPTMWTNYYEGIIRCNLTLKLLTALQATDQNDKFTDDEAKLIEAQAKFLRGHYYFFLTRVFGNEIPYIDESITETAEAAKVANDVDVTPKIEADFQFAVDNLSFDKPNGEAGRVDKYAAESYLGKLYLYEEKYSEALVLFKDVISKKPALSTIAFTDNFDVNKENGPGSIFAAQHIINPDGSGDNGNVGDMLSGLYGTAPISCCGFFQPSVDLVNAYRTGADGLPLSVTAYRTDPYVSDLGLSGAAKENYKVDQTLRVDPRLDYTVGRRGVPYKDWGIFPGDAWIREAAFGGPFVSKKQMIDKADFGGNTVSGTEEITSLNVNIIRLADVYLMAAECAAQTGDLGYALDRVNDVRNRAASLPALKIDGKNAANYLIKPYPSFASKDYAMSAIETERRLELALEGHRFYDLVRWGLAKSVIESYQNFEKEYVSASQTITFEDKDEIFPIPQEQIDRSGGVLIQNIAGQ</sequence>
<evidence type="ECO:0000259" key="7">
    <source>
        <dbReference type="Pfam" id="PF07980"/>
    </source>
</evidence>
<name>A0A1H4BD42_9BACT</name>
<dbReference type="InterPro" id="IPR011990">
    <property type="entry name" value="TPR-like_helical_dom_sf"/>
</dbReference>
<evidence type="ECO:0000256" key="3">
    <source>
        <dbReference type="ARBA" id="ARBA00022729"/>
    </source>
</evidence>
<keyword evidence="5" id="KW-0998">Cell outer membrane</keyword>
<dbReference type="STRING" id="551991.SAMN05192529_12018"/>
<dbReference type="InterPro" id="IPR019734">
    <property type="entry name" value="TPR_rpt"/>
</dbReference>
<dbReference type="OrthoDB" id="9792139at2"/>
<dbReference type="EMBL" id="FNQY01000020">
    <property type="protein sequence ID" value="SEA46115.1"/>
    <property type="molecule type" value="Genomic_DNA"/>
</dbReference>
<dbReference type="Proteomes" id="UP000199041">
    <property type="component" value="Unassembled WGS sequence"/>
</dbReference>
<dbReference type="Gene3D" id="1.25.40.390">
    <property type="match status" value="1"/>
</dbReference>
<protein>
    <submittedName>
        <fullName evidence="9">Starch-binding associating with outer membrane</fullName>
    </submittedName>
</protein>
<accession>A0A1H4BD42</accession>
<dbReference type="InterPro" id="IPR033985">
    <property type="entry name" value="SusD-like_N"/>
</dbReference>
<dbReference type="AlphaFoldDB" id="A0A1H4BD42"/>
<dbReference type="Pfam" id="PF14322">
    <property type="entry name" value="SusD-like_3"/>
    <property type="match status" value="1"/>
</dbReference>
<dbReference type="Pfam" id="PF07980">
    <property type="entry name" value="SusD_RagB"/>
    <property type="match status" value="1"/>
</dbReference>
<dbReference type="RefSeq" id="WP_091400020.1">
    <property type="nucleotide sequence ID" value="NZ_FNQY01000020.1"/>
</dbReference>
<gene>
    <name evidence="9" type="ORF">SAMN05192529_12018</name>
</gene>
<evidence type="ECO:0000256" key="4">
    <source>
        <dbReference type="ARBA" id="ARBA00023136"/>
    </source>
</evidence>
<evidence type="ECO:0000313" key="10">
    <source>
        <dbReference type="Proteomes" id="UP000199041"/>
    </source>
</evidence>
<keyword evidence="6" id="KW-0802">TPR repeat</keyword>
<keyword evidence="4" id="KW-0472">Membrane</keyword>
<keyword evidence="3" id="KW-0732">Signal</keyword>
<evidence type="ECO:0000256" key="6">
    <source>
        <dbReference type="PROSITE-ProRule" id="PRU00339"/>
    </source>
</evidence>
<dbReference type="InterPro" id="IPR012944">
    <property type="entry name" value="SusD_RagB_dom"/>
</dbReference>
<reference evidence="9 10" key="1">
    <citation type="submission" date="2016-10" db="EMBL/GenBank/DDBJ databases">
        <authorList>
            <person name="de Groot N.N."/>
        </authorList>
    </citation>
    <scope>NUCLEOTIDE SEQUENCE [LARGE SCALE GENOMIC DNA]</scope>
    <source>
        <strain evidence="9 10">Vu-144</strain>
    </source>
</reference>
<evidence type="ECO:0000256" key="2">
    <source>
        <dbReference type="ARBA" id="ARBA00006275"/>
    </source>
</evidence>
<dbReference type="PROSITE" id="PS51257">
    <property type="entry name" value="PROKAR_LIPOPROTEIN"/>
    <property type="match status" value="1"/>
</dbReference>
<dbReference type="SUPFAM" id="SSF48452">
    <property type="entry name" value="TPR-like"/>
    <property type="match status" value="1"/>
</dbReference>
<feature type="domain" description="SusD-like N-terminal" evidence="8">
    <location>
        <begin position="24"/>
        <end position="237"/>
    </location>
</feature>
<keyword evidence="10" id="KW-1185">Reference proteome</keyword>
<organism evidence="9 10">
    <name type="scientific">Arachidicoccus rhizosphaerae</name>
    <dbReference type="NCBI Taxonomy" id="551991"/>
    <lineage>
        <taxon>Bacteria</taxon>
        <taxon>Pseudomonadati</taxon>
        <taxon>Bacteroidota</taxon>
        <taxon>Chitinophagia</taxon>
        <taxon>Chitinophagales</taxon>
        <taxon>Chitinophagaceae</taxon>
        <taxon>Arachidicoccus</taxon>
    </lineage>
</organism>
<comment type="similarity">
    <text evidence="2">Belongs to the SusD family.</text>
</comment>
<evidence type="ECO:0000313" key="9">
    <source>
        <dbReference type="EMBL" id="SEA46115.1"/>
    </source>
</evidence>
<feature type="repeat" description="TPR" evidence="6">
    <location>
        <begin position="226"/>
        <end position="259"/>
    </location>
</feature>
<evidence type="ECO:0000256" key="5">
    <source>
        <dbReference type="ARBA" id="ARBA00023237"/>
    </source>
</evidence>
<feature type="domain" description="RagB/SusD" evidence="7">
    <location>
        <begin position="277"/>
        <end position="572"/>
    </location>
</feature>
<dbReference type="PROSITE" id="PS50005">
    <property type="entry name" value="TPR"/>
    <property type="match status" value="1"/>
</dbReference>
<dbReference type="GO" id="GO:0009279">
    <property type="term" value="C:cell outer membrane"/>
    <property type="evidence" value="ECO:0007669"/>
    <property type="project" value="UniProtKB-SubCell"/>
</dbReference>
<comment type="subcellular location">
    <subcellularLocation>
        <location evidence="1">Cell outer membrane</location>
    </subcellularLocation>
</comment>
<proteinExistence type="inferred from homology"/>
<evidence type="ECO:0000256" key="1">
    <source>
        <dbReference type="ARBA" id="ARBA00004442"/>
    </source>
</evidence>
<evidence type="ECO:0000259" key="8">
    <source>
        <dbReference type="Pfam" id="PF14322"/>
    </source>
</evidence>